<evidence type="ECO:0000313" key="11">
    <source>
        <dbReference type="EMBL" id="NYF98680.1"/>
    </source>
</evidence>
<evidence type="ECO:0000256" key="4">
    <source>
        <dbReference type="ARBA" id="ARBA00022989"/>
    </source>
</evidence>
<proteinExistence type="inferred from homology"/>
<evidence type="ECO:0000256" key="8">
    <source>
        <dbReference type="ARBA" id="ARBA00035585"/>
    </source>
</evidence>
<keyword evidence="10" id="KW-0479">Metal-binding</keyword>
<evidence type="ECO:0000256" key="6">
    <source>
        <dbReference type="ARBA" id="ARBA00023303"/>
    </source>
</evidence>
<keyword evidence="3 10" id="KW-0812">Transmembrane</keyword>
<keyword evidence="10" id="KW-0813">Transport</keyword>
<sequence>MPMKEEGTRLAVLAGGALGTLGRWWVGASLPAAGPGWGWATLTVNVTGALAMGLLVAWLSARMGHPLVRPFAAVGLLGGWTTYSTFALDAHTVMDDQGVVSALGYVVTTIVLGVGASLAGLLIGERWFVFLPELTEHIADEDEL</sequence>
<dbReference type="GO" id="GO:0140114">
    <property type="term" value="P:cellular detoxification of fluoride"/>
    <property type="evidence" value="ECO:0007669"/>
    <property type="project" value="UniProtKB-UniRule"/>
</dbReference>
<feature type="binding site" evidence="10">
    <location>
        <position position="78"/>
    </location>
    <ligand>
        <name>Na(+)</name>
        <dbReference type="ChEBI" id="CHEBI:29101"/>
        <note>structural</note>
    </ligand>
</feature>
<evidence type="ECO:0000256" key="7">
    <source>
        <dbReference type="ARBA" id="ARBA00035120"/>
    </source>
</evidence>
<dbReference type="EMBL" id="JACCAE010000001">
    <property type="protein sequence ID" value="NYF98680.1"/>
    <property type="molecule type" value="Genomic_DNA"/>
</dbReference>
<dbReference type="RefSeq" id="WP_185991460.1">
    <property type="nucleotide sequence ID" value="NZ_JACCAE010000001.1"/>
</dbReference>
<dbReference type="Pfam" id="PF02537">
    <property type="entry name" value="CRCB"/>
    <property type="match status" value="1"/>
</dbReference>
<name>A0A852VTD9_9MICO</name>
<dbReference type="PANTHER" id="PTHR28259">
    <property type="entry name" value="FLUORIDE EXPORT PROTEIN 1-RELATED"/>
    <property type="match status" value="1"/>
</dbReference>
<gene>
    <name evidence="10" type="primary">fluC</name>
    <name evidence="10" type="synonym">crcB</name>
    <name evidence="11" type="ORF">BJY20_002072</name>
</gene>
<keyword evidence="10" id="KW-0406">Ion transport</keyword>
<keyword evidence="2 10" id="KW-1003">Cell membrane</keyword>
<keyword evidence="12" id="KW-1185">Reference proteome</keyword>
<comment type="activity regulation">
    <text evidence="10">Na(+) is not transported, but it plays an essential structural role and its presence is essential for fluoride channel function.</text>
</comment>
<comment type="caution">
    <text evidence="11">The sequence shown here is derived from an EMBL/GenBank/DDBJ whole genome shotgun (WGS) entry which is preliminary data.</text>
</comment>
<keyword evidence="5 10" id="KW-0472">Membrane</keyword>
<organism evidence="11 12">
    <name type="scientific">Janibacter cremeus</name>
    <dbReference type="NCBI Taxonomy" id="1285192"/>
    <lineage>
        <taxon>Bacteria</taxon>
        <taxon>Bacillati</taxon>
        <taxon>Actinomycetota</taxon>
        <taxon>Actinomycetes</taxon>
        <taxon>Micrococcales</taxon>
        <taxon>Intrasporangiaceae</taxon>
        <taxon>Janibacter</taxon>
    </lineage>
</organism>
<comment type="catalytic activity">
    <reaction evidence="8">
        <text>fluoride(in) = fluoride(out)</text>
        <dbReference type="Rhea" id="RHEA:76159"/>
        <dbReference type="ChEBI" id="CHEBI:17051"/>
    </reaction>
    <physiologicalReaction direction="left-to-right" evidence="8">
        <dbReference type="Rhea" id="RHEA:76160"/>
    </physiologicalReaction>
</comment>
<comment type="similarity">
    <text evidence="7 10">Belongs to the fluoride channel Fluc/FEX (TC 1.A.43) family.</text>
</comment>
<dbReference type="GO" id="GO:0062054">
    <property type="term" value="F:fluoride channel activity"/>
    <property type="evidence" value="ECO:0007669"/>
    <property type="project" value="UniProtKB-UniRule"/>
</dbReference>
<dbReference type="PANTHER" id="PTHR28259:SF1">
    <property type="entry name" value="FLUORIDE EXPORT PROTEIN 1-RELATED"/>
    <property type="match status" value="1"/>
</dbReference>
<evidence type="ECO:0000313" key="12">
    <source>
        <dbReference type="Proteomes" id="UP000554054"/>
    </source>
</evidence>
<feature type="transmembrane region" description="Helical" evidence="10">
    <location>
        <begin position="102"/>
        <end position="123"/>
    </location>
</feature>
<protein>
    <recommendedName>
        <fullName evidence="10">Fluoride-specific ion channel FluC</fullName>
    </recommendedName>
</protein>
<dbReference type="InterPro" id="IPR003691">
    <property type="entry name" value="FluC"/>
</dbReference>
<dbReference type="GO" id="GO:0005886">
    <property type="term" value="C:plasma membrane"/>
    <property type="evidence" value="ECO:0007669"/>
    <property type="project" value="UniProtKB-SubCell"/>
</dbReference>
<accession>A0A852VTD9</accession>
<comment type="subcellular location">
    <subcellularLocation>
        <location evidence="1 10">Cell membrane</location>
        <topology evidence="1 10">Multi-pass membrane protein</topology>
    </subcellularLocation>
</comment>
<comment type="function">
    <text evidence="9 10">Fluoride-specific ion channel. Important for reducing fluoride concentration in the cell, thus reducing its toxicity.</text>
</comment>
<evidence type="ECO:0000256" key="10">
    <source>
        <dbReference type="HAMAP-Rule" id="MF_00454"/>
    </source>
</evidence>
<keyword evidence="10" id="KW-0915">Sodium</keyword>
<dbReference type="AlphaFoldDB" id="A0A852VTD9"/>
<evidence type="ECO:0000256" key="2">
    <source>
        <dbReference type="ARBA" id="ARBA00022475"/>
    </source>
</evidence>
<feature type="transmembrane region" description="Helical" evidence="10">
    <location>
        <begin position="39"/>
        <end position="59"/>
    </location>
</feature>
<evidence type="ECO:0000256" key="5">
    <source>
        <dbReference type="ARBA" id="ARBA00023136"/>
    </source>
</evidence>
<evidence type="ECO:0000256" key="9">
    <source>
        <dbReference type="ARBA" id="ARBA00049940"/>
    </source>
</evidence>
<feature type="binding site" evidence="10">
    <location>
        <position position="81"/>
    </location>
    <ligand>
        <name>Na(+)</name>
        <dbReference type="ChEBI" id="CHEBI:29101"/>
        <note>structural</note>
    </ligand>
</feature>
<evidence type="ECO:0000256" key="1">
    <source>
        <dbReference type="ARBA" id="ARBA00004651"/>
    </source>
</evidence>
<dbReference type="HAMAP" id="MF_00454">
    <property type="entry name" value="FluC"/>
    <property type="match status" value="1"/>
</dbReference>
<keyword evidence="6 10" id="KW-0407">Ion channel</keyword>
<reference evidence="11 12" key="1">
    <citation type="submission" date="2020-07" db="EMBL/GenBank/DDBJ databases">
        <title>Sequencing the genomes of 1000 actinobacteria strains.</title>
        <authorList>
            <person name="Klenk H.-P."/>
        </authorList>
    </citation>
    <scope>NUCLEOTIDE SEQUENCE [LARGE SCALE GENOMIC DNA]</scope>
    <source>
        <strain evidence="11 12">DSM 26154</strain>
    </source>
</reference>
<feature type="transmembrane region" description="Helical" evidence="10">
    <location>
        <begin position="71"/>
        <end position="90"/>
    </location>
</feature>
<keyword evidence="4 10" id="KW-1133">Transmembrane helix</keyword>
<dbReference type="GO" id="GO:0046872">
    <property type="term" value="F:metal ion binding"/>
    <property type="evidence" value="ECO:0007669"/>
    <property type="project" value="UniProtKB-KW"/>
</dbReference>
<evidence type="ECO:0000256" key="3">
    <source>
        <dbReference type="ARBA" id="ARBA00022692"/>
    </source>
</evidence>
<dbReference type="Proteomes" id="UP000554054">
    <property type="component" value="Unassembled WGS sequence"/>
</dbReference>